<accession>A0A645FAL0</accession>
<organism evidence="2">
    <name type="scientific">bioreactor metagenome</name>
    <dbReference type="NCBI Taxonomy" id="1076179"/>
    <lineage>
        <taxon>unclassified sequences</taxon>
        <taxon>metagenomes</taxon>
        <taxon>ecological metagenomes</taxon>
    </lineage>
</organism>
<gene>
    <name evidence="2" type="ORF">SDC9_157664</name>
</gene>
<protein>
    <submittedName>
        <fullName evidence="2">Uncharacterized protein</fullName>
    </submittedName>
</protein>
<sequence>MKAPLCETVYLVTANFTTVYFVMQDSRCTKARPKKRRPEQSFVQNYLFQFFFCLCLQDGFAFLFLFGIQVGIDYAADHCADTEADRQVAREVAD</sequence>
<evidence type="ECO:0000313" key="2">
    <source>
        <dbReference type="EMBL" id="MPN10369.1"/>
    </source>
</evidence>
<dbReference type="AlphaFoldDB" id="A0A645FAL0"/>
<proteinExistence type="predicted"/>
<keyword evidence="1" id="KW-0472">Membrane</keyword>
<reference evidence="2" key="1">
    <citation type="submission" date="2019-08" db="EMBL/GenBank/DDBJ databases">
        <authorList>
            <person name="Kucharzyk K."/>
            <person name="Murdoch R.W."/>
            <person name="Higgins S."/>
            <person name="Loffler F."/>
        </authorList>
    </citation>
    <scope>NUCLEOTIDE SEQUENCE</scope>
</reference>
<name>A0A645FAL0_9ZZZZ</name>
<keyword evidence="1" id="KW-1133">Transmembrane helix</keyword>
<keyword evidence="1" id="KW-0812">Transmembrane</keyword>
<feature type="transmembrane region" description="Helical" evidence="1">
    <location>
        <begin position="46"/>
        <end position="68"/>
    </location>
</feature>
<comment type="caution">
    <text evidence="2">The sequence shown here is derived from an EMBL/GenBank/DDBJ whole genome shotgun (WGS) entry which is preliminary data.</text>
</comment>
<evidence type="ECO:0000256" key="1">
    <source>
        <dbReference type="SAM" id="Phobius"/>
    </source>
</evidence>
<dbReference type="EMBL" id="VSSQ01056511">
    <property type="protein sequence ID" value="MPN10369.1"/>
    <property type="molecule type" value="Genomic_DNA"/>
</dbReference>